<dbReference type="PANTHER" id="PTHR43204">
    <property type="entry name" value="ABC TRANSPORTER I FAMILY MEMBER 6, CHLOROPLASTIC"/>
    <property type="match status" value="1"/>
</dbReference>
<dbReference type="Proteomes" id="UP000178659">
    <property type="component" value="Unassembled WGS sequence"/>
</dbReference>
<evidence type="ECO:0000256" key="2">
    <source>
        <dbReference type="ARBA" id="ARBA00022741"/>
    </source>
</evidence>
<organism evidence="5 6">
    <name type="scientific">Candidatus Blackburnbacteria bacterium RIFCSPLOWO2_01_FULL_40_20</name>
    <dbReference type="NCBI Taxonomy" id="1797519"/>
    <lineage>
        <taxon>Bacteria</taxon>
        <taxon>Candidatus Blackburniibacteriota</taxon>
    </lineage>
</organism>
<protein>
    <submittedName>
        <fullName evidence="5">Fe-S cluster assembly ATPase SufC</fullName>
    </submittedName>
</protein>
<dbReference type="EMBL" id="MHCC01000025">
    <property type="protein sequence ID" value="OGY12742.1"/>
    <property type="molecule type" value="Genomic_DNA"/>
</dbReference>
<comment type="caution">
    <text evidence="5">The sequence shown here is derived from an EMBL/GenBank/DDBJ whole genome shotgun (WGS) entry which is preliminary data.</text>
</comment>
<evidence type="ECO:0000313" key="6">
    <source>
        <dbReference type="Proteomes" id="UP000178659"/>
    </source>
</evidence>
<gene>
    <name evidence="5" type="ORF">A3A77_00440</name>
</gene>
<dbReference type="InterPro" id="IPR003593">
    <property type="entry name" value="AAA+_ATPase"/>
</dbReference>
<reference evidence="5 6" key="1">
    <citation type="journal article" date="2016" name="Nat. Commun.">
        <title>Thousands of microbial genomes shed light on interconnected biogeochemical processes in an aquifer system.</title>
        <authorList>
            <person name="Anantharaman K."/>
            <person name="Brown C.T."/>
            <person name="Hug L.A."/>
            <person name="Sharon I."/>
            <person name="Castelle C.J."/>
            <person name="Probst A.J."/>
            <person name="Thomas B.C."/>
            <person name="Singh A."/>
            <person name="Wilkins M.J."/>
            <person name="Karaoz U."/>
            <person name="Brodie E.L."/>
            <person name="Williams K.H."/>
            <person name="Hubbard S.S."/>
            <person name="Banfield J.F."/>
        </authorList>
    </citation>
    <scope>NUCLEOTIDE SEQUENCE [LARGE SCALE GENOMIC DNA]</scope>
</reference>
<comment type="similarity">
    <text evidence="1">Belongs to the ABC transporter superfamily. Ycf16 family.</text>
</comment>
<dbReference type="GO" id="GO:0016887">
    <property type="term" value="F:ATP hydrolysis activity"/>
    <property type="evidence" value="ECO:0007669"/>
    <property type="project" value="InterPro"/>
</dbReference>
<keyword evidence="2" id="KW-0547">Nucleotide-binding</keyword>
<feature type="domain" description="ABC transporter" evidence="4">
    <location>
        <begin position="5"/>
        <end position="245"/>
    </location>
</feature>
<dbReference type="SUPFAM" id="SSF52540">
    <property type="entry name" value="P-loop containing nucleoside triphosphate hydrolases"/>
    <property type="match status" value="1"/>
</dbReference>
<dbReference type="AlphaFoldDB" id="A0A1G1VBW1"/>
<keyword evidence="3" id="KW-0067">ATP-binding</keyword>
<evidence type="ECO:0000259" key="4">
    <source>
        <dbReference type="PROSITE" id="PS50893"/>
    </source>
</evidence>
<dbReference type="InterPro" id="IPR027417">
    <property type="entry name" value="P-loop_NTPase"/>
</dbReference>
<dbReference type="InterPro" id="IPR003439">
    <property type="entry name" value="ABC_transporter-like_ATP-bd"/>
</dbReference>
<dbReference type="PROSITE" id="PS50893">
    <property type="entry name" value="ABC_TRANSPORTER_2"/>
    <property type="match status" value="1"/>
</dbReference>
<evidence type="ECO:0000256" key="1">
    <source>
        <dbReference type="ARBA" id="ARBA00006216"/>
    </source>
</evidence>
<dbReference type="Pfam" id="PF00005">
    <property type="entry name" value="ABC_tran"/>
    <property type="match status" value="1"/>
</dbReference>
<dbReference type="GO" id="GO:0005524">
    <property type="term" value="F:ATP binding"/>
    <property type="evidence" value="ECO:0007669"/>
    <property type="project" value="UniProtKB-KW"/>
</dbReference>
<dbReference type="SMART" id="SM00382">
    <property type="entry name" value="AAA"/>
    <property type="match status" value="1"/>
</dbReference>
<dbReference type="Gene3D" id="3.40.50.300">
    <property type="entry name" value="P-loop containing nucleotide triphosphate hydrolases"/>
    <property type="match status" value="1"/>
</dbReference>
<evidence type="ECO:0000256" key="3">
    <source>
        <dbReference type="ARBA" id="ARBA00022840"/>
    </source>
</evidence>
<accession>A0A1G1VBW1</accession>
<sequence length="245" mass="26628">MENNLNITGLVVNIESKKILNGISLTVKPGEVHAIMGPNGSGKSTLAYALAGHPSYKIKAGGIKIGNKLLSTLCPCERSRSGLFLGFQNPISIPGVSLGNFLRTAKSARLRKKKLDLLAFQEELENTSDALRLNKAFLERPVNDGLSGGERKKSETLQLVSLGAKFAILDELDTGLDVDALKIISKVLKDEVEKGLGVILITHYCRILDYIKPDKVHILVKGKIVESGGFELAQRIEKDGYSNFD</sequence>
<dbReference type="CDD" id="cd03217">
    <property type="entry name" value="ABC_FeS_Assembly"/>
    <property type="match status" value="1"/>
</dbReference>
<name>A0A1G1VBW1_9BACT</name>
<proteinExistence type="inferred from homology"/>
<dbReference type="PANTHER" id="PTHR43204:SF1">
    <property type="entry name" value="ABC TRANSPORTER I FAMILY MEMBER 6, CHLOROPLASTIC"/>
    <property type="match status" value="1"/>
</dbReference>
<dbReference type="InterPro" id="IPR010230">
    <property type="entry name" value="FeS-cluster_ATPase_SufC"/>
</dbReference>
<evidence type="ECO:0000313" key="5">
    <source>
        <dbReference type="EMBL" id="OGY12742.1"/>
    </source>
</evidence>
<dbReference type="NCBIfam" id="TIGR01978">
    <property type="entry name" value="sufC"/>
    <property type="match status" value="1"/>
</dbReference>